<dbReference type="Proteomes" id="UP000015102">
    <property type="component" value="Unassembled WGS sequence"/>
</dbReference>
<sequence>RGVLNLEGQFLQAKDPGTVISTYFPRFFKYRTCGKIGGRKEISYRGRAQVADRGWNELKKEEIINCMHNKNIRKENIVLCRYLTQPPPPEEDAPDKPKQNQTKREPLLSKKSKSDANVPPMEFDFQH</sequence>
<feature type="compositionally biased region" description="Basic and acidic residues" evidence="1">
    <location>
        <begin position="94"/>
        <end position="114"/>
    </location>
</feature>
<dbReference type="EMBL" id="CAQQ02095069">
    <property type="status" value="NOT_ANNOTATED_CDS"/>
    <property type="molecule type" value="Genomic_DNA"/>
</dbReference>
<protein>
    <submittedName>
        <fullName evidence="2">Uncharacterized protein</fullName>
    </submittedName>
</protein>
<dbReference type="EMBL" id="CAQQ02095070">
    <property type="status" value="NOT_ANNOTATED_CDS"/>
    <property type="molecule type" value="Genomic_DNA"/>
</dbReference>
<feature type="region of interest" description="Disordered" evidence="1">
    <location>
        <begin position="83"/>
        <end position="127"/>
    </location>
</feature>
<accession>T1GGP1</accession>
<evidence type="ECO:0000313" key="3">
    <source>
        <dbReference type="Proteomes" id="UP000015102"/>
    </source>
</evidence>
<evidence type="ECO:0000313" key="2">
    <source>
        <dbReference type="EnsemblMetazoa" id="MESCA002564-PA"/>
    </source>
</evidence>
<dbReference type="AlphaFoldDB" id="T1GGP1"/>
<dbReference type="HOGENOM" id="CLU_1976051_0_0_1"/>
<reference evidence="2" key="2">
    <citation type="submission" date="2015-06" db="UniProtKB">
        <authorList>
            <consortium name="EnsemblMetazoa"/>
        </authorList>
    </citation>
    <scope>IDENTIFICATION</scope>
</reference>
<dbReference type="EnsemblMetazoa" id="MESCA002564-RA">
    <property type="protein sequence ID" value="MESCA002564-PA"/>
    <property type="gene ID" value="MESCA002564"/>
</dbReference>
<dbReference type="EMBL" id="CAQQ02095071">
    <property type="status" value="NOT_ANNOTATED_CDS"/>
    <property type="molecule type" value="Genomic_DNA"/>
</dbReference>
<keyword evidence="3" id="KW-1185">Reference proteome</keyword>
<evidence type="ECO:0000256" key="1">
    <source>
        <dbReference type="SAM" id="MobiDB-lite"/>
    </source>
</evidence>
<reference evidence="3" key="1">
    <citation type="submission" date="2013-02" db="EMBL/GenBank/DDBJ databases">
        <authorList>
            <person name="Hughes D."/>
        </authorList>
    </citation>
    <scope>NUCLEOTIDE SEQUENCE</scope>
    <source>
        <strain>Durham</strain>
        <strain evidence="3">NC isolate 2 -- Noor lab</strain>
    </source>
</reference>
<proteinExistence type="predicted"/>
<organism evidence="2 3">
    <name type="scientific">Megaselia scalaris</name>
    <name type="common">Humpbacked fly</name>
    <name type="synonym">Phora scalaris</name>
    <dbReference type="NCBI Taxonomy" id="36166"/>
    <lineage>
        <taxon>Eukaryota</taxon>
        <taxon>Metazoa</taxon>
        <taxon>Ecdysozoa</taxon>
        <taxon>Arthropoda</taxon>
        <taxon>Hexapoda</taxon>
        <taxon>Insecta</taxon>
        <taxon>Pterygota</taxon>
        <taxon>Neoptera</taxon>
        <taxon>Endopterygota</taxon>
        <taxon>Diptera</taxon>
        <taxon>Brachycera</taxon>
        <taxon>Muscomorpha</taxon>
        <taxon>Platypezoidea</taxon>
        <taxon>Phoridae</taxon>
        <taxon>Megaseliini</taxon>
        <taxon>Megaselia</taxon>
    </lineage>
</organism>
<name>T1GGP1_MEGSC</name>